<evidence type="ECO:0000259" key="1">
    <source>
        <dbReference type="Pfam" id="PF18701"/>
    </source>
</evidence>
<reference evidence="2 3" key="1">
    <citation type="submission" date="2024-05" db="EMBL/GenBank/DDBJ databases">
        <title>The nuclear and mitochondrial genome assemblies of Tetragonisca angustula (Apidae: Meliponini), a tiny yet remarkable pollinator in the Neotropics.</title>
        <authorList>
            <person name="Ferrari R."/>
            <person name="Ricardo P.C."/>
            <person name="Dias F.C."/>
            <person name="Araujo N.S."/>
            <person name="Soares D.O."/>
            <person name="Zhou Q.-S."/>
            <person name="Zhu C.-D."/>
            <person name="Coutinho L."/>
            <person name="Airas M.C."/>
            <person name="Batista T.M."/>
        </authorList>
    </citation>
    <scope>NUCLEOTIDE SEQUENCE [LARGE SCALE GENOMIC DNA]</scope>
    <source>
        <strain evidence="2">ASF017062</strain>
        <tissue evidence="2">Abdomen</tissue>
    </source>
</reference>
<name>A0AAW0ZHZ3_9HYME</name>
<proteinExistence type="predicted"/>
<sequence>MAARSSPSTPAAAQMEGLHFRAHGVGTIVVLKEKYLPPLRWKLGRIARVLSIRTADGVVKRPTARVCILSVDEGGGSTEH</sequence>
<accession>A0AAW0ZHZ3</accession>
<gene>
    <name evidence="2" type="ORF">QLX08_009060</name>
</gene>
<feature type="domain" description="DUF5641" evidence="1">
    <location>
        <begin position="24"/>
        <end position="69"/>
    </location>
</feature>
<dbReference type="Proteomes" id="UP001432146">
    <property type="component" value="Unassembled WGS sequence"/>
</dbReference>
<dbReference type="EMBL" id="JAWNGG020000195">
    <property type="protein sequence ID" value="KAK9297123.1"/>
    <property type="molecule type" value="Genomic_DNA"/>
</dbReference>
<dbReference type="InterPro" id="IPR040676">
    <property type="entry name" value="DUF5641"/>
</dbReference>
<organism evidence="2 3">
    <name type="scientific">Tetragonisca angustula</name>
    <dbReference type="NCBI Taxonomy" id="166442"/>
    <lineage>
        <taxon>Eukaryota</taxon>
        <taxon>Metazoa</taxon>
        <taxon>Ecdysozoa</taxon>
        <taxon>Arthropoda</taxon>
        <taxon>Hexapoda</taxon>
        <taxon>Insecta</taxon>
        <taxon>Pterygota</taxon>
        <taxon>Neoptera</taxon>
        <taxon>Endopterygota</taxon>
        <taxon>Hymenoptera</taxon>
        <taxon>Apocrita</taxon>
        <taxon>Aculeata</taxon>
        <taxon>Apoidea</taxon>
        <taxon>Anthophila</taxon>
        <taxon>Apidae</taxon>
        <taxon>Tetragonisca</taxon>
    </lineage>
</organism>
<dbReference type="AlphaFoldDB" id="A0AAW0ZHZ3"/>
<comment type="caution">
    <text evidence="2">The sequence shown here is derived from an EMBL/GenBank/DDBJ whole genome shotgun (WGS) entry which is preliminary data.</text>
</comment>
<evidence type="ECO:0000313" key="2">
    <source>
        <dbReference type="EMBL" id="KAK9297123.1"/>
    </source>
</evidence>
<protein>
    <recommendedName>
        <fullName evidence="1">DUF5641 domain-containing protein</fullName>
    </recommendedName>
</protein>
<evidence type="ECO:0000313" key="3">
    <source>
        <dbReference type="Proteomes" id="UP001432146"/>
    </source>
</evidence>
<dbReference type="Pfam" id="PF18701">
    <property type="entry name" value="DUF5641"/>
    <property type="match status" value="1"/>
</dbReference>
<keyword evidence="3" id="KW-1185">Reference proteome</keyword>